<dbReference type="eggNOG" id="ENOG502QR8W">
    <property type="taxonomic scope" value="Eukaryota"/>
</dbReference>
<reference evidence="5" key="1">
    <citation type="submission" date="2013-01" db="EMBL/GenBank/DDBJ databases">
        <title>Draft Genome Sequence of a Mulberry Tree, Morus notabilis C.K. Schneid.</title>
        <authorList>
            <person name="He N."/>
            <person name="Zhao S."/>
        </authorList>
    </citation>
    <scope>NUCLEOTIDE SEQUENCE</scope>
</reference>
<feature type="domain" description="Mediator of RNA polymerase II transcription subunit 25 von Willebrand factor type A" evidence="3">
    <location>
        <begin position="32"/>
        <end position="195"/>
    </location>
</feature>
<dbReference type="PANTHER" id="PTHR12433:SF11">
    <property type="entry name" value="MEDIATOR OF RNA POLYMERASE II TRANSCRIPTION SUBUNIT 25"/>
    <property type="match status" value="1"/>
</dbReference>
<sequence>MKTLIHAGTSDVCWYHKIVLRFNRHWYIMCKLLSCLVQRSGWTRDIDNYLQWLSAIPFSGGGFNDAAIAEGLSEALMMFPSMQNGNQSQPNMDCQRHCILISASNPHPLSTPVFRPQVQNLEQSENIDGQTENRLSDAETIAKSFAQCLVSLSVISPKQLPKLRAIYNAGKCNPRANDPPIDNAKNPYFLVLLSENFLEARAAFRVPSLPSNQSPVKMDMASVPSVTGPPPTSMPSVNGSVMNRQPISVGNMPPATVKVNGFDLINKSSGAKYCKFHGFWTHFSTHSVCCSCCFPRSPVADFFTIFCSQDMISNNENGPDLKPIVSSLSQPLRPVGPAPANVNILNNLSAKRQVINSAALPMGQTPIGMHMSNMISSGMASSTPAQNTLPSGQPAITSLPGSGPLTQVTQTPGLSTFSAATSNVSGNSNIGVSQPMNNLQGGVSMGQSVPTMSQGNISGAQMVQTGMGMNQNMISGLGQSVVSSGTGTMMPTPGMSQQVQSGMQPLGVNNNSAASIPMSQQASTAPQASKYVKVWEGYRNATASETQYVGKADFLVFRAMNQHGFLGQLQEKKLCAVIQLPSQTLLLSVSDKAYRLIGMLFPGVRFL</sequence>
<comment type="similarity">
    <text evidence="1">Belongs to the Mediator complex subunit 25 family.</text>
</comment>
<dbReference type="EMBL" id="KE345550">
    <property type="protein sequence ID" value="EXC06056.1"/>
    <property type="molecule type" value="Genomic_DNA"/>
</dbReference>
<dbReference type="GO" id="GO:0005667">
    <property type="term" value="C:transcription regulator complex"/>
    <property type="evidence" value="ECO:0007669"/>
    <property type="project" value="TreeGrafter"/>
</dbReference>
<dbReference type="STRING" id="981085.W9S0D8"/>
<dbReference type="Proteomes" id="UP000030645">
    <property type="component" value="Unassembled WGS sequence"/>
</dbReference>
<name>W9S0D8_9ROSA</name>
<evidence type="ECO:0000256" key="1">
    <source>
        <dbReference type="ARBA" id="ARBA00009102"/>
    </source>
</evidence>
<organism evidence="4 5">
    <name type="scientific">Morus notabilis</name>
    <dbReference type="NCBI Taxonomy" id="981085"/>
    <lineage>
        <taxon>Eukaryota</taxon>
        <taxon>Viridiplantae</taxon>
        <taxon>Streptophyta</taxon>
        <taxon>Embryophyta</taxon>
        <taxon>Tracheophyta</taxon>
        <taxon>Spermatophyta</taxon>
        <taxon>Magnoliopsida</taxon>
        <taxon>eudicotyledons</taxon>
        <taxon>Gunneridae</taxon>
        <taxon>Pentapetalae</taxon>
        <taxon>rosids</taxon>
        <taxon>fabids</taxon>
        <taxon>Rosales</taxon>
        <taxon>Moraceae</taxon>
        <taxon>Moreae</taxon>
        <taxon>Morus</taxon>
    </lineage>
</organism>
<evidence type="ECO:0000313" key="4">
    <source>
        <dbReference type="EMBL" id="EXC06056.1"/>
    </source>
</evidence>
<protein>
    <recommendedName>
        <fullName evidence="2">Mediator of RNA polymerase II transcription subunit 25</fullName>
    </recommendedName>
</protein>
<dbReference type="PANTHER" id="PTHR12433">
    <property type="entry name" value="MEDIATOR OF RNA POLYMERASE II TRANSCRIPTION SUBUNIT 25"/>
    <property type="match status" value="1"/>
</dbReference>
<dbReference type="InterPro" id="IPR021419">
    <property type="entry name" value="Mediator_Med25_VWA"/>
</dbReference>
<dbReference type="AlphaFoldDB" id="W9S0D8"/>
<dbReference type="Pfam" id="PF11265">
    <property type="entry name" value="Med25_VWA"/>
    <property type="match status" value="1"/>
</dbReference>
<keyword evidence="5" id="KW-1185">Reference proteome</keyword>
<evidence type="ECO:0000256" key="2">
    <source>
        <dbReference type="ARBA" id="ARBA00019694"/>
    </source>
</evidence>
<gene>
    <name evidence="4" type="ORF">L484_009967</name>
</gene>
<accession>W9S0D8</accession>
<dbReference type="GO" id="GO:0045944">
    <property type="term" value="P:positive regulation of transcription by RNA polymerase II"/>
    <property type="evidence" value="ECO:0007669"/>
    <property type="project" value="TreeGrafter"/>
</dbReference>
<evidence type="ECO:0000259" key="3">
    <source>
        <dbReference type="Pfam" id="PF11265"/>
    </source>
</evidence>
<proteinExistence type="inferred from homology"/>
<evidence type="ECO:0000313" key="5">
    <source>
        <dbReference type="Proteomes" id="UP000030645"/>
    </source>
</evidence>
<dbReference type="GO" id="GO:0016592">
    <property type="term" value="C:mediator complex"/>
    <property type="evidence" value="ECO:0007669"/>
    <property type="project" value="TreeGrafter"/>
</dbReference>